<evidence type="ECO:0000256" key="3">
    <source>
        <dbReference type="ARBA" id="ARBA00022448"/>
    </source>
</evidence>
<dbReference type="EMBL" id="CP142433">
    <property type="protein sequence ID" value="XBC46806.1"/>
    <property type="molecule type" value="Genomic_DNA"/>
</dbReference>
<evidence type="ECO:0000256" key="5">
    <source>
        <dbReference type="ARBA" id="ARBA00022741"/>
    </source>
</evidence>
<dbReference type="InterPro" id="IPR027417">
    <property type="entry name" value="P-loop_NTPase"/>
</dbReference>
<dbReference type="Pfam" id="PF08352">
    <property type="entry name" value="oligo_HPY"/>
    <property type="match status" value="1"/>
</dbReference>
<reference evidence="9" key="1">
    <citation type="submission" date="2023-12" db="EMBL/GenBank/DDBJ databases">
        <title>Dolosigranulum savutii sp. nov. isolated from human upper respiratory samples collected in Botswana.</title>
        <authorList>
            <person name="Kelly M.S."/>
        </authorList>
    </citation>
    <scope>NUCLEOTIDE SEQUENCE</scope>
    <source>
        <strain evidence="9">MSK433</strain>
    </source>
</reference>
<dbReference type="GO" id="GO:0016887">
    <property type="term" value="F:ATP hydrolysis activity"/>
    <property type="evidence" value="ECO:0007669"/>
    <property type="project" value="InterPro"/>
</dbReference>
<dbReference type="SMART" id="SM00382">
    <property type="entry name" value="AAA"/>
    <property type="match status" value="1"/>
</dbReference>
<evidence type="ECO:0000259" key="8">
    <source>
        <dbReference type="PROSITE" id="PS50893"/>
    </source>
</evidence>
<keyword evidence="3" id="KW-0813">Transport</keyword>
<name>A0AB74THV6_9LACT</name>
<dbReference type="InterPro" id="IPR003439">
    <property type="entry name" value="ABC_transporter-like_ATP-bd"/>
</dbReference>
<dbReference type="GO" id="GO:0005886">
    <property type="term" value="C:plasma membrane"/>
    <property type="evidence" value="ECO:0007669"/>
    <property type="project" value="UniProtKB-SubCell"/>
</dbReference>
<dbReference type="Gene3D" id="3.40.50.300">
    <property type="entry name" value="P-loop containing nucleotide triphosphate hydrolases"/>
    <property type="match status" value="1"/>
</dbReference>
<dbReference type="GO" id="GO:0005524">
    <property type="term" value="F:ATP binding"/>
    <property type="evidence" value="ECO:0007669"/>
    <property type="project" value="UniProtKB-KW"/>
</dbReference>
<evidence type="ECO:0000256" key="6">
    <source>
        <dbReference type="ARBA" id="ARBA00022840"/>
    </source>
</evidence>
<accession>A0AB74THV6</accession>
<evidence type="ECO:0000313" key="9">
    <source>
        <dbReference type="EMBL" id="XBC46806.1"/>
    </source>
</evidence>
<evidence type="ECO:0000256" key="7">
    <source>
        <dbReference type="ARBA" id="ARBA00023136"/>
    </source>
</evidence>
<dbReference type="FunFam" id="3.40.50.300:FF:000016">
    <property type="entry name" value="Oligopeptide ABC transporter ATP-binding component"/>
    <property type="match status" value="1"/>
</dbReference>
<dbReference type="InterPro" id="IPR013563">
    <property type="entry name" value="Oligopep_ABC_C"/>
</dbReference>
<comment type="subcellular location">
    <subcellularLocation>
        <location evidence="1">Cell membrane</location>
        <topology evidence="1">Peripheral membrane protein</topology>
    </subcellularLocation>
</comment>
<comment type="similarity">
    <text evidence="2">Belongs to the ABC transporter superfamily.</text>
</comment>
<dbReference type="InterPro" id="IPR050388">
    <property type="entry name" value="ABC_Ni/Peptide_Import"/>
</dbReference>
<dbReference type="NCBIfam" id="TIGR01727">
    <property type="entry name" value="oligo_HPY"/>
    <property type="match status" value="1"/>
</dbReference>
<proteinExistence type="inferred from homology"/>
<dbReference type="CDD" id="cd03257">
    <property type="entry name" value="ABC_NikE_OppD_transporters"/>
    <property type="match status" value="1"/>
</dbReference>
<evidence type="ECO:0000256" key="4">
    <source>
        <dbReference type="ARBA" id="ARBA00022475"/>
    </source>
</evidence>
<dbReference type="Pfam" id="PF00005">
    <property type="entry name" value="ABC_tran"/>
    <property type="match status" value="1"/>
</dbReference>
<dbReference type="SUPFAM" id="SSF52540">
    <property type="entry name" value="P-loop containing nucleoside triphosphate hydrolases"/>
    <property type="match status" value="1"/>
</dbReference>
<dbReference type="PANTHER" id="PTHR43297:SF2">
    <property type="entry name" value="DIPEPTIDE TRANSPORT ATP-BINDING PROTEIN DPPD"/>
    <property type="match status" value="1"/>
</dbReference>
<keyword evidence="6 9" id="KW-0067">ATP-binding</keyword>
<dbReference type="InterPro" id="IPR003593">
    <property type="entry name" value="AAA+_ATPase"/>
</dbReference>
<dbReference type="InterPro" id="IPR017871">
    <property type="entry name" value="ABC_transporter-like_CS"/>
</dbReference>
<keyword evidence="5" id="KW-0547">Nucleotide-binding</keyword>
<keyword evidence="4" id="KW-1003">Cell membrane</keyword>
<dbReference type="GO" id="GO:0015833">
    <property type="term" value="P:peptide transport"/>
    <property type="evidence" value="ECO:0007669"/>
    <property type="project" value="InterPro"/>
</dbReference>
<protein>
    <submittedName>
        <fullName evidence="9">ABC transporter ATP-binding protein</fullName>
    </submittedName>
</protein>
<dbReference type="PROSITE" id="PS50893">
    <property type="entry name" value="ABC_TRANSPORTER_2"/>
    <property type="match status" value="1"/>
</dbReference>
<dbReference type="PANTHER" id="PTHR43297">
    <property type="entry name" value="OLIGOPEPTIDE TRANSPORT ATP-BINDING PROTEIN APPD"/>
    <property type="match status" value="1"/>
</dbReference>
<evidence type="ECO:0000256" key="1">
    <source>
        <dbReference type="ARBA" id="ARBA00004202"/>
    </source>
</evidence>
<dbReference type="AlphaFoldDB" id="A0AB74THV6"/>
<dbReference type="RefSeq" id="WP_347300979.1">
    <property type="nucleotide sequence ID" value="NZ_CP142433.1"/>
</dbReference>
<organism evidence="9">
    <name type="scientific">Dolosigranulum savutiense</name>
    <dbReference type="NCBI Taxonomy" id="3110288"/>
    <lineage>
        <taxon>Bacteria</taxon>
        <taxon>Bacillati</taxon>
        <taxon>Bacillota</taxon>
        <taxon>Bacilli</taxon>
        <taxon>Lactobacillales</taxon>
        <taxon>Carnobacteriaceae</taxon>
        <taxon>Dolosigranulum</taxon>
    </lineage>
</organism>
<keyword evidence="7" id="KW-0472">Membrane</keyword>
<gene>
    <name evidence="9" type="ORF">VUQ08_04160</name>
</gene>
<dbReference type="PROSITE" id="PS00211">
    <property type="entry name" value="ABC_TRANSPORTER_1"/>
    <property type="match status" value="1"/>
</dbReference>
<evidence type="ECO:0000256" key="2">
    <source>
        <dbReference type="ARBA" id="ARBA00005417"/>
    </source>
</evidence>
<sequence length="348" mass="39215">MMTTPLLTIKDLKVTITQDQQAVYPVRGISLDIYPQETVAIVGESGSGKSVFVRTILGLDQKNRRIDGDIRFNNQSLLTHSQTTWQAIRGKKIAMIFQNAMTVLNPALTIGHQLIETIRQHHTITKAAAKQKAIQLLTDCELDNVDLRMKQYPHEFSGGQKQRIAIAIALCGEPELLIADEPTTALDVRIQDKIIKLIKKFQKKIGFSIIFITHDLGIVSGVADRVAVMYAGRLVEHGTKRDIFYNPQHPYTWALLESIPDIHSNQTLLSIPGVPPNLSKKIKGDAFAPRSKYALKIDYKQQPPFFQVNPQHYAATWLLHPKAPQVELSDNIKQRKEIFRSLEKEGSE</sequence>
<feature type="domain" description="ABC transporter" evidence="8">
    <location>
        <begin position="7"/>
        <end position="256"/>
    </location>
</feature>